<feature type="binding site" evidence="8">
    <location>
        <position position="128"/>
    </location>
    <ligand>
        <name>Fe cation</name>
        <dbReference type="ChEBI" id="CHEBI:24875"/>
    </ligand>
</feature>
<dbReference type="GO" id="GO:1900376">
    <property type="term" value="P:regulation of secondary metabolite biosynthetic process"/>
    <property type="evidence" value="ECO:0007669"/>
    <property type="project" value="TreeGrafter"/>
</dbReference>
<keyword evidence="8" id="KW-0408">Iron</keyword>
<dbReference type="Gene3D" id="3.30.1490.190">
    <property type="match status" value="1"/>
</dbReference>
<dbReference type="InterPro" id="IPR036388">
    <property type="entry name" value="WH-like_DNA-bd_sf"/>
</dbReference>
<dbReference type="Pfam" id="PF01475">
    <property type="entry name" value="FUR"/>
    <property type="match status" value="1"/>
</dbReference>
<comment type="similarity">
    <text evidence="1">Belongs to the Fur family.</text>
</comment>
<dbReference type="PANTHER" id="PTHR33202:SF7">
    <property type="entry name" value="FERRIC UPTAKE REGULATION PROTEIN"/>
    <property type="match status" value="1"/>
</dbReference>
<dbReference type="SUPFAM" id="SSF46785">
    <property type="entry name" value="Winged helix' DNA-binding domain"/>
    <property type="match status" value="1"/>
</dbReference>
<evidence type="ECO:0000256" key="4">
    <source>
        <dbReference type="ARBA" id="ARBA00023015"/>
    </source>
</evidence>
<protein>
    <submittedName>
        <fullName evidence="9">Ferric uptake regulation protein</fullName>
    </submittedName>
</protein>
<dbReference type="Proteomes" id="UP000037043">
    <property type="component" value="Unassembled WGS sequence"/>
</dbReference>
<dbReference type="InterPro" id="IPR036390">
    <property type="entry name" value="WH_DNA-bd_sf"/>
</dbReference>
<dbReference type="CDD" id="cd07153">
    <property type="entry name" value="Fur_like"/>
    <property type="match status" value="1"/>
</dbReference>
<keyword evidence="6" id="KW-0804">Transcription</keyword>
<evidence type="ECO:0000256" key="2">
    <source>
        <dbReference type="ARBA" id="ARBA00022491"/>
    </source>
</evidence>
<dbReference type="AlphaFoldDB" id="A0A0L6Z964"/>
<feature type="binding site" evidence="7">
    <location>
        <position position="139"/>
    </location>
    <ligand>
        <name>Zn(2+)</name>
        <dbReference type="ChEBI" id="CHEBI:29105"/>
    </ligand>
</feature>
<evidence type="ECO:0000256" key="8">
    <source>
        <dbReference type="PIRSR" id="PIRSR602481-2"/>
    </source>
</evidence>
<dbReference type="STRING" id="36844.SAMN04488501_1249"/>
<evidence type="ECO:0000256" key="6">
    <source>
        <dbReference type="ARBA" id="ARBA00023163"/>
    </source>
</evidence>
<evidence type="ECO:0000256" key="7">
    <source>
        <dbReference type="PIRSR" id="PIRSR602481-1"/>
    </source>
</evidence>
<feature type="binding site" evidence="8">
    <location>
        <position position="91"/>
    </location>
    <ligand>
        <name>Fe cation</name>
        <dbReference type="ChEBI" id="CHEBI:24875"/>
    </ligand>
</feature>
<dbReference type="PATRIC" id="fig|1121318.3.peg.2134"/>
<evidence type="ECO:0000256" key="1">
    <source>
        <dbReference type="ARBA" id="ARBA00007957"/>
    </source>
</evidence>
<comment type="cofactor">
    <cofactor evidence="7">
        <name>Zn(2+)</name>
        <dbReference type="ChEBI" id="CHEBI:29105"/>
    </cofactor>
    <text evidence="7">Binds 1 zinc ion per subunit.</text>
</comment>
<evidence type="ECO:0000313" key="10">
    <source>
        <dbReference type="Proteomes" id="UP000037043"/>
    </source>
</evidence>
<dbReference type="GO" id="GO:0003700">
    <property type="term" value="F:DNA-binding transcription factor activity"/>
    <property type="evidence" value="ECO:0007669"/>
    <property type="project" value="InterPro"/>
</dbReference>
<dbReference type="InterPro" id="IPR002481">
    <property type="entry name" value="FUR"/>
</dbReference>
<evidence type="ECO:0000313" key="9">
    <source>
        <dbReference type="EMBL" id="KOA19509.1"/>
    </source>
</evidence>
<dbReference type="GO" id="GO:0045892">
    <property type="term" value="P:negative regulation of DNA-templated transcription"/>
    <property type="evidence" value="ECO:0007669"/>
    <property type="project" value="TreeGrafter"/>
</dbReference>
<dbReference type="InterPro" id="IPR043135">
    <property type="entry name" value="Fur_C"/>
</dbReference>
<dbReference type="GO" id="GO:0000976">
    <property type="term" value="F:transcription cis-regulatory region binding"/>
    <property type="evidence" value="ECO:0007669"/>
    <property type="project" value="TreeGrafter"/>
</dbReference>
<dbReference type="GO" id="GO:0008270">
    <property type="term" value="F:zinc ion binding"/>
    <property type="evidence" value="ECO:0007669"/>
    <property type="project" value="TreeGrafter"/>
</dbReference>
<feature type="binding site" evidence="7">
    <location>
        <position position="100"/>
    </location>
    <ligand>
        <name>Zn(2+)</name>
        <dbReference type="ChEBI" id="CHEBI:29105"/>
    </ligand>
</feature>
<dbReference type="RefSeq" id="WP_052221654.1">
    <property type="nucleotide sequence ID" value="NZ_LHUR01000023.1"/>
</dbReference>
<feature type="binding site" evidence="7">
    <location>
        <position position="97"/>
    </location>
    <ligand>
        <name>Zn(2+)</name>
        <dbReference type="ChEBI" id="CHEBI:29105"/>
    </ligand>
</feature>
<dbReference type="EMBL" id="LHUR01000023">
    <property type="protein sequence ID" value="KOA19509.1"/>
    <property type="molecule type" value="Genomic_DNA"/>
</dbReference>
<dbReference type="Gene3D" id="1.10.10.10">
    <property type="entry name" value="Winged helix-like DNA-binding domain superfamily/Winged helix DNA-binding domain"/>
    <property type="match status" value="1"/>
</dbReference>
<name>A0A0L6Z964_9CLOT</name>
<sequence length="146" mass="16849">MIKIDEIEESLKNKGYKLTKQRNSIIEVLIENIGKFLSVEDIYLKCKDKYPKTNLSTVYRNLEILEDIDLVHKTNITGSSASYEIICNNCHHHHVICKTCGKTEVIDFCPIQEFTSKVAEDGFLVTDHKIELYGYCKNCTKKITKK</sequence>
<organism evidence="9 10">
    <name type="scientific">Clostridium homopropionicum DSM 5847</name>
    <dbReference type="NCBI Taxonomy" id="1121318"/>
    <lineage>
        <taxon>Bacteria</taxon>
        <taxon>Bacillati</taxon>
        <taxon>Bacillota</taxon>
        <taxon>Clostridia</taxon>
        <taxon>Eubacteriales</taxon>
        <taxon>Clostridiaceae</taxon>
        <taxon>Clostridium</taxon>
    </lineage>
</organism>
<feature type="binding site" evidence="7">
    <location>
        <position position="136"/>
    </location>
    <ligand>
        <name>Zn(2+)</name>
        <dbReference type="ChEBI" id="CHEBI:29105"/>
    </ligand>
</feature>
<keyword evidence="2" id="KW-0678">Repressor</keyword>
<proteinExistence type="inferred from homology"/>
<dbReference type="PANTHER" id="PTHR33202">
    <property type="entry name" value="ZINC UPTAKE REGULATION PROTEIN"/>
    <property type="match status" value="1"/>
</dbReference>
<evidence type="ECO:0000256" key="3">
    <source>
        <dbReference type="ARBA" id="ARBA00022833"/>
    </source>
</evidence>
<keyword evidence="7" id="KW-0479">Metal-binding</keyword>
<gene>
    <name evidence="9" type="primary">fur_3</name>
    <name evidence="9" type="ORF">CLHOM_21190</name>
</gene>
<accession>A0A0L6Z964</accession>
<keyword evidence="5" id="KW-0238">DNA-binding</keyword>
<comment type="caution">
    <text evidence="9">The sequence shown here is derived from an EMBL/GenBank/DDBJ whole genome shotgun (WGS) entry which is preliminary data.</text>
</comment>
<reference evidence="10" key="1">
    <citation type="submission" date="2015-08" db="EMBL/GenBank/DDBJ databases">
        <title>Genome sequence of the strict anaerobe Clostridium homopropionicum LuHBu1 (DSM 5847T).</title>
        <authorList>
            <person name="Poehlein A."/>
            <person name="Beck M."/>
            <person name="Schiel-Bengelsdorf B."/>
            <person name="Bengelsdorf F.R."/>
            <person name="Daniel R."/>
            <person name="Duerre P."/>
        </authorList>
    </citation>
    <scope>NUCLEOTIDE SEQUENCE [LARGE SCALE GENOMIC DNA]</scope>
    <source>
        <strain evidence="10">DSM 5847</strain>
    </source>
</reference>
<keyword evidence="10" id="KW-1185">Reference proteome</keyword>
<keyword evidence="4" id="KW-0805">Transcription regulation</keyword>
<keyword evidence="3 7" id="KW-0862">Zinc</keyword>
<evidence type="ECO:0000256" key="5">
    <source>
        <dbReference type="ARBA" id="ARBA00023125"/>
    </source>
</evidence>
<comment type="cofactor">
    <cofactor evidence="8">
        <name>Mn(2+)</name>
        <dbReference type="ChEBI" id="CHEBI:29035"/>
    </cofactor>
    <cofactor evidence="8">
        <name>Fe(2+)</name>
        <dbReference type="ChEBI" id="CHEBI:29033"/>
    </cofactor>
    <text evidence="8">Binds 1 Mn(2+) or Fe(2+) ion per subunit.</text>
</comment>